<dbReference type="Proteomes" id="UP000821845">
    <property type="component" value="Chromosome 4"/>
</dbReference>
<comment type="caution">
    <text evidence="1">The sequence shown here is derived from an EMBL/GenBank/DDBJ whole genome shotgun (WGS) entry which is preliminary data.</text>
</comment>
<evidence type="ECO:0000313" key="2">
    <source>
        <dbReference type="Proteomes" id="UP000821845"/>
    </source>
</evidence>
<name>A0ACB7SBL1_HYAAI</name>
<dbReference type="EMBL" id="CM023484">
    <property type="protein sequence ID" value="KAH6932248.1"/>
    <property type="molecule type" value="Genomic_DNA"/>
</dbReference>
<reference evidence="1" key="1">
    <citation type="submission" date="2020-05" db="EMBL/GenBank/DDBJ databases">
        <title>Large-scale comparative analyses of tick genomes elucidate their genetic diversity and vector capacities.</title>
        <authorList>
            <person name="Jia N."/>
            <person name="Wang J."/>
            <person name="Shi W."/>
            <person name="Du L."/>
            <person name="Sun Y."/>
            <person name="Zhan W."/>
            <person name="Jiang J."/>
            <person name="Wang Q."/>
            <person name="Zhang B."/>
            <person name="Ji P."/>
            <person name="Sakyi L.B."/>
            <person name="Cui X."/>
            <person name="Yuan T."/>
            <person name="Jiang B."/>
            <person name="Yang W."/>
            <person name="Lam T.T.-Y."/>
            <person name="Chang Q."/>
            <person name="Ding S."/>
            <person name="Wang X."/>
            <person name="Zhu J."/>
            <person name="Ruan X."/>
            <person name="Zhao L."/>
            <person name="Wei J."/>
            <person name="Que T."/>
            <person name="Du C."/>
            <person name="Cheng J."/>
            <person name="Dai P."/>
            <person name="Han X."/>
            <person name="Huang E."/>
            <person name="Gao Y."/>
            <person name="Liu J."/>
            <person name="Shao H."/>
            <person name="Ye R."/>
            <person name="Li L."/>
            <person name="Wei W."/>
            <person name="Wang X."/>
            <person name="Wang C."/>
            <person name="Yang T."/>
            <person name="Huo Q."/>
            <person name="Li W."/>
            <person name="Guo W."/>
            <person name="Chen H."/>
            <person name="Zhou L."/>
            <person name="Ni X."/>
            <person name="Tian J."/>
            <person name="Zhou Y."/>
            <person name="Sheng Y."/>
            <person name="Liu T."/>
            <person name="Pan Y."/>
            <person name="Xia L."/>
            <person name="Li J."/>
            <person name="Zhao F."/>
            <person name="Cao W."/>
        </authorList>
    </citation>
    <scope>NUCLEOTIDE SEQUENCE</scope>
    <source>
        <strain evidence="1">Hyas-2018</strain>
    </source>
</reference>
<accession>A0ACB7SBL1</accession>
<protein>
    <submittedName>
        <fullName evidence="1">Uncharacterized protein</fullName>
    </submittedName>
</protein>
<proteinExistence type="predicted"/>
<keyword evidence="2" id="KW-1185">Reference proteome</keyword>
<organism evidence="1 2">
    <name type="scientific">Hyalomma asiaticum</name>
    <name type="common">Tick</name>
    <dbReference type="NCBI Taxonomy" id="266040"/>
    <lineage>
        <taxon>Eukaryota</taxon>
        <taxon>Metazoa</taxon>
        <taxon>Ecdysozoa</taxon>
        <taxon>Arthropoda</taxon>
        <taxon>Chelicerata</taxon>
        <taxon>Arachnida</taxon>
        <taxon>Acari</taxon>
        <taxon>Parasitiformes</taxon>
        <taxon>Ixodida</taxon>
        <taxon>Ixodoidea</taxon>
        <taxon>Ixodidae</taxon>
        <taxon>Hyalomminae</taxon>
        <taxon>Hyalomma</taxon>
    </lineage>
</organism>
<gene>
    <name evidence="1" type="ORF">HPB50_004121</name>
</gene>
<sequence>MPRTYVAGDTTVIIHQENKSRLTEIADKLPRGIKVDGGRTLETQLATSTAAPDLTAICCPTEGRGRKGLKLYQSLVPCWAGSLCVGTALGYALPAGRTLDAAAHRGVLEITQKQILWFGSMMSLGAVFGSLAGALVTQLSGRRWSLSIAAMGLVASWLVIGFSRIMYYCCGARFFCGFLTGVVSVVVPSHIAEMAPVSQRGMYVSLAVDEYTVEGAAHQFAVTLGILNAYFLGRFLDWDWLALSCATPAVVLMLVTRAFALESPRWILQKGDSLGALNALTAVRGSKSQADIEFDAIQAVLPKYRTPVAHYLLALLLMVTQQLSGVNSVIISTVSLDPGLDLSAPSTDSVILLALLQAVTTLVFVPFVDSLGRRKLLALSVALCWGSISYLGVVYYTSGPNRPLVIEVSTETPPDYGEVGATTPNVASDVDNTVPLVLKALFVFGFSIGLGPVPWILAAELVPLRGTGLEFGSVCAANWAGSFVTANFVAITSNTRMLAVSLWLYGIIALTGGLISFALLPDTDRMSIEDILLIDPDERARRRKIVSKSIEKLPAPPGSGGNGSRNDTLAPVVQPQMSLSKSLARDMSSVGAAQPPMTCLAADKLESSLSHTPTELLTTEKRESDASQSPPKDSDNKAAAVSKRQPPDTDSRKSSIASQKSTSSKGSAASRRSGDGTRKKAGTE</sequence>
<evidence type="ECO:0000313" key="1">
    <source>
        <dbReference type="EMBL" id="KAH6932248.1"/>
    </source>
</evidence>